<keyword evidence="11 12" id="KW-0472">Membrane</keyword>
<dbReference type="HAMAP" id="MF_01382">
    <property type="entry name" value="SecA"/>
    <property type="match status" value="1"/>
</dbReference>
<evidence type="ECO:0000259" key="16">
    <source>
        <dbReference type="PROSITE" id="PS51196"/>
    </source>
</evidence>
<evidence type="ECO:0000256" key="4">
    <source>
        <dbReference type="ARBA" id="ARBA00022475"/>
    </source>
</evidence>
<dbReference type="PANTHER" id="PTHR30612">
    <property type="entry name" value="SECA INNER MEMBRANE COMPONENT OF SEC PROTEIN SECRETION SYSTEM"/>
    <property type="match status" value="1"/>
</dbReference>
<dbReference type="GO" id="GO:0005829">
    <property type="term" value="C:cytosol"/>
    <property type="evidence" value="ECO:0007669"/>
    <property type="project" value="TreeGrafter"/>
</dbReference>
<feature type="binding site" evidence="12">
    <location>
        <begin position="108"/>
        <end position="112"/>
    </location>
    <ligand>
        <name>ATP</name>
        <dbReference type="ChEBI" id="CHEBI:30616"/>
    </ligand>
</feature>
<dbReference type="InterPro" id="IPR001650">
    <property type="entry name" value="Helicase_C-like"/>
</dbReference>
<dbReference type="SMART" id="SM00957">
    <property type="entry name" value="SecA_DEAD"/>
    <property type="match status" value="1"/>
</dbReference>
<organism evidence="17 18">
    <name type="scientific">Amycolatopsis marina</name>
    <dbReference type="NCBI Taxonomy" id="490629"/>
    <lineage>
        <taxon>Bacteria</taxon>
        <taxon>Bacillati</taxon>
        <taxon>Actinomycetota</taxon>
        <taxon>Actinomycetes</taxon>
        <taxon>Pseudonocardiales</taxon>
        <taxon>Pseudonocardiaceae</taxon>
        <taxon>Amycolatopsis</taxon>
    </lineage>
</organism>
<feature type="binding site" evidence="12">
    <location>
        <position position="549"/>
    </location>
    <ligand>
        <name>ATP</name>
        <dbReference type="ChEBI" id="CHEBI:30616"/>
    </ligand>
</feature>
<feature type="domain" description="Helicase C-terminal" evidence="15">
    <location>
        <begin position="471"/>
        <end position="637"/>
    </location>
</feature>
<dbReference type="PROSITE" id="PS51196">
    <property type="entry name" value="SECA_MOTOR_DEAD"/>
    <property type="match status" value="1"/>
</dbReference>
<keyword evidence="7 12" id="KW-0067">ATP-binding</keyword>
<feature type="binding site" evidence="12">
    <location>
        <position position="90"/>
    </location>
    <ligand>
        <name>ATP</name>
        <dbReference type="ChEBI" id="CHEBI:30616"/>
    </ligand>
</feature>
<evidence type="ECO:0000256" key="8">
    <source>
        <dbReference type="ARBA" id="ARBA00022927"/>
    </source>
</evidence>
<dbReference type="GO" id="GO:0043952">
    <property type="term" value="P:protein transport by the Sec complex"/>
    <property type="evidence" value="ECO:0007669"/>
    <property type="project" value="TreeGrafter"/>
</dbReference>
<comment type="subunit">
    <text evidence="12">Monomer and homodimer. Part of the essential Sec protein translocation apparatus which comprises SecA, SecYEG and auxiliary proteins SecDF. Other proteins may also be involved.</text>
</comment>
<evidence type="ECO:0000256" key="12">
    <source>
        <dbReference type="HAMAP-Rule" id="MF_01382"/>
    </source>
</evidence>
<dbReference type="GO" id="GO:0031522">
    <property type="term" value="C:cell envelope Sec protein transport complex"/>
    <property type="evidence" value="ECO:0007669"/>
    <property type="project" value="TreeGrafter"/>
</dbReference>
<dbReference type="InterPro" id="IPR044722">
    <property type="entry name" value="SecA_SF2_C"/>
</dbReference>
<accession>A0A1I1BKX1</accession>
<evidence type="ECO:0000256" key="9">
    <source>
        <dbReference type="ARBA" id="ARBA00022967"/>
    </source>
</evidence>
<dbReference type="SUPFAM" id="SSF81767">
    <property type="entry name" value="Pre-protein crosslinking domain of SecA"/>
    <property type="match status" value="1"/>
</dbReference>
<evidence type="ECO:0000256" key="10">
    <source>
        <dbReference type="ARBA" id="ARBA00023010"/>
    </source>
</evidence>
<evidence type="ECO:0000259" key="15">
    <source>
        <dbReference type="PROSITE" id="PS51194"/>
    </source>
</evidence>
<dbReference type="Gene3D" id="3.40.50.300">
    <property type="entry name" value="P-loop containing nucleotide triphosphate hydrolases"/>
    <property type="match status" value="4"/>
</dbReference>
<keyword evidence="5 12" id="KW-0963">Cytoplasm</keyword>
<dbReference type="Gene3D" id="3.90.1440.10">
    <property type="entry name" value="SecA, preprotein cross-linking domain"/>
    <property type="match status" value="1"/>
</dbReference>
<dbReference type="InterPro" id="IPR011130">
    <property type="entry name" value="SecA_preprotein_X-link_dom"/>
</dbReference>
<dbReference type="Pfam" id="PF01043">
    <property type="entry name" value="SecA_PP_bind"/>
    <property type="match status" value="1"/>
</dbReference>
<dbReference type="CDD" id="cd18803">
    <property type="entry name" value="SF2_C_secA"/>
    <property type="match status" value="1"/>
</dbReference>
<dbReference type="GO" id="GO:0008564">
    <property type="term" value="F:protein-exporting ATPase activity"/>
    <property type="evidence" value="ECO:0007669"/>
    <property type="project" value="UniProtKB-EC"/>
</dbReference>
<dbReference type="GO" id="GO:0005886">
    <property type="term" value="C:plasma membrane"/>
    <property type="evidence" value="ECO:0007669"/>
    <property type="project" value="UniProtKB-SubCell"/>
</dbReference>
<dbReference type="Pfam" id="PF07517">
    <property type="entry name" value="SecA_DEAD"/>
    <property type="match status" value="1"/>
</dbReference>
<protein>
    <recommendedName>
        <fullName evidence="12">Protein translocase subunit SecA</fullName>
        <ecNumber evidence="12">7.4.2.8</ecNumber>
    </recommendedName>
</protein>
<keyword evidence="9 12" id="KW-1278">Translocase</keyword>
<keyword evidence="8 12" id="KW-0653">Protein transport</keyword>
<keyword evidence="6 12" id="KW-0547">Nucleotide-binding</keyword>
<dbReference type="GO" id="GO:0006605">
    <property type="term" value="P:protein targeting"/>
    <property type="evidence" value="ECO:0007669"/>
    <property type="project" value="UniProtKB-UniRule"/>
</dbReference>
<dbReference type="CDD" id="cd17928">
    <property type="entry name" value="DEXDc_SecA"/>
    <property type="match status" value="1"/>
</dbReference>
<evidence type="ECO:0000256" key="6">
    <source>
        <dbReference type="ARBA" id="ARBA00022741"/>
    </source>
</evidence>
<dbReference type="InterPro" id="IPR014018">
    <property type="entry name" value="SecA_motor_DEAD"/>
</dbReference>
<dbReference type="InterPro" id="IPR027417">
    <property type="entry name" value="P-loop_NTPase"/>
</dbReference>
<sequence length="829" mass="90208">MAVLIDRMSRRLRRIIQRPASVELTRYEKLLPAIGEREPDLEKLTDDELTEAAKAVRLEAEFGDRQLIEVCALGREAARRALDERAFDVQLLGTMGLLTGHVVQMATGEGKTLSGALAAAGHALQGKRVHVISVNDYLARRDAEWMKPVYDLLGVSVSWVDPALTHAERRDSYQAEVCYGAVSEIGFDVLRDRLVTRPEDLVQTEPEVAIIDEADSVLVDEARVPLVMAGSVDAGVADEEVANIVRRLRLNLHYETDADGRNAWLTAAGASVVEKALGGVDLYGGGTGGSKAAEGDAGTAGTAGADSTDSSDSTDTEDAGGGESSADGAGNAERQAAAGAGNRLASVNIALHAHALLTRDVDYLVRDGKVQLINASRGRVAELQRWPDGLQAAVEAKEQLPPSDRGEILDSITVQALIARYPQVAGMTGTAVAVAEQLREFYELEVAVIPPNTENIREDRADRIFASPSHKLRAIVEEIREVHATGRPILVGTQDVAESEELAEKLAKADLPCVVLNARNDAEEAAIIAEAGRFEAVTVSTQMAGRGTDIRLGGAEGGSERERVAELGGLHVIGTARYPSSRLDDQLRGRAGRQGDPGSSVFFASLNDELVLSYAPDIPEGIPADDETGEITSEHAHRQINHAQRVAEGVDLEIHRNTWRYTRLIEHQRKEVLAYRDDVLRTGLAAEVLEETEPERFAELTETLGADRMERVSREILLYHLDQLWADHLAFLTEVRESIHLRALARETPLDEFHRAAIPEFRKIAAKARERAAKTLIEAEVSEAGIDLAASGVRRPTSTWTYLVHDNPFDSDAEQALKKVRGMLRKKRS</sequence>
<dbReference type="Proteomes" id="UP000243799">
    <property type="component" value="Unassembled WGS sequence"/>
</dbReference>
<dbReference type="GO" id="GO:0065002">
    <property type="term" value="P:intracellular protein transmembrane transport"/>
    <property type="evidence" value="ECO:0007669"/>
    <property type="project" value="UniProtKB-UniRule"/>
</dbReference>
<dbReference type="PROSITE" id="PS51192">
    <property type="entry name" value="HELICASE_ATP_BIND_1"/>
    <property type="match status" value="1"/>
</dbReference>
<keyword evidence="4 12" id="KW-1003">Cell membrane</keyword>
<dbReference type="InterPro" id="IPR011115">
    <property type="entry name" value="SecA_DEAD"/>
</dbReference>
<comment type="catalytic activity">
    <reaction evidence="12">
        <text>ATP + H2O + cellular proteinSide 1 = ADP + phosphate + cellular proteinSide 2.</text>
        <dbReference type="EC" id="7.4.2.8"/>
    </reaction>
</comment>
<keyword evidence="10 12" id="KW-0811">Translocation</keyword>
<proteinExistence type="inferred from homology"/>
<dbReference type="NCBIfam" id="TIGR04221">
    <property type="entry name" value="SecA2_Mycobac"/>
    <property type="match status" value="1"/>
</dbReference>
<evidence type="ECO:0000256" key="13">
    <source>
        <dbReference type="SAM" id="MobiDB-lite"/>
    </source>
</evidence>
<dbReference type="EC" id="7.4.2.8" evidence="12"/>
<dbReference type="InterPro" id="IPR036266">
    <property type="entry name" value="SecA_Wing/Scaffold_sf"/>
</dbReference>
<dbReference type="SMART" id="SM00958">
    <property type="entry name" value="SecA_PP_bind"/>
    <property type="match status" value="1"/>
</dbReference>
<dbReference type="PANTHER" id="PTHR30612:SF0">
    <property type="entry name" value="CHLOROPLAST PROTEIN-TRANSPORTING ATPASE"/>
    <property type="match status" value="1"/>
</dbReference>
<evidence type="ECO:0000256" key="1">
    <source>
        <dbReference type="ARBA" id="ARBA00004170"/>
    </source>
</evidence>
<dbReference type="FunFam" id="3.40.50.300:FF:000429">
    <property type="entry name" value="Preprotein translocase subunit SecA"/>
    <property type="match status" value="1"/>
</dbReference>
<dbReference type="STRING" id="490629.SAMN05216266_1157"/>
<comment type="similarity">
    <text evidence="2 12">Belongs to the SecA family.</text>
</comment>
<dbReference type="AlphaFoldDB" id="A0A1I1BKX1"/>
<evidence type="ECO:0000256" key="7">
    <source>
        <dbReference type="ARBA" id="ARBA00022840"/>
    </source>
</evidence>
<keyword evidence="3 12" id="KW-0813">Transport</keyword>
<feature type="compositionally biased region" description="Low complexity" evidence="13">
    <location>
        <begin position="295"/>
        <end position="311"/>
    </location>
</feature>
<name>A0A1I1BKX1_9PSEU</name>
<dbReference type="Gene3D" id="1.10.3060.10">
    <property type="entry name" value="Helical scaffold and wing domains of SecA"/>
    <property type="match status" value="1"/>
</dbReference>
<dbReference type="Pfam" id="PF21090">
    <property type="entry name" value="P-loop_SecA"/>
    <property type="match status" value="2"/>
</dbReference>
<evidence type="ECO:0000256" key="3">
    <source>
        <dbReference type="ARBA" id="ARBA00022448"/>
    </source>
</evidence>
<dbReference type="InterPro" id="IPR014001">
    <property type="entry name" value="Helicase_ATP-bd"/>
</dbReference>
<dbReference type="PROSITE" id="PS01312">
    <property type="entry name" value="SECA"/>
    <property type="match status" value="1"/>
</dbReference>
<dbReference type="InterPro" id="IPR026389">
    <property type="entry name" value="SecA_Actinobact-type"/>
</dbReference>
<dbReference type="SUPFAM" id="SSF81886">
    <property type="entry name" value="Helical scaffold and wing domains of SecA"/>
    <property type="match status" value="1"/>
</dbReference>
<dbReference type="PROSITE" id="PS51194">
    <property type="entry name" value="HELICASE_CTER"/>
    <property type="match status" value="1"/>
</dbReference>
<comment type="subcellular location">
    <subcellularLocation>
        <location evidence="12">Cell membrane</location>
        <topology evidence="12">Peripheral membrane protein</topology>
        <orientation evidence="12">Cytoplasmic side</orientation>
    </subcellularLocation>
    <subcellularLocation>
        <location evidence="12">Cytoplasm</location>
    </subcellularLocation>
    <subcellularLocation>
        <location evidence="1">Membrane</location>
        <topology evidence="1">Peripheral membrane protein</topology>
    </subcellularLocation>
    <text evidence="12">Distribution is 50-50.</text>
</comment>
<evidence type="ECO:0000256" key="5">
    <source>
        <dbReference type="ARBA" id="ARBA00022490"/>
    </source>
</evidence>
<dbReference type="Pfam" id="PF07516">
    <property type="entry name" value="SecA_SW"/>
    <property type="match status" value="1"/>
</dbReference>
<evidence type="ECO:0000256" key="2">
    <source>
        <dbReference type="ARBA" id="ARBA00007650"/>
    </source>
</evidence>
<feature type="compositionally biased region" description="Low complexity" evidence="13">
    <location>
        <begin position="324"/>
        <end position="337"/>
    </location>
</feature>
<feature type="domain" description="SecA family profile" evidence="16">
    <location>
        <begin position="9"/>
        <end position="635"/>
    </location>
</feature>
<comment type="function">
    <text evidence="12">Part of the Sec protein translocase complex. Interacts with the SecYEG preprotein conducting channel. Has a central role in coupling the hydrolysis of ATP to the transfer of proteins into and across the cell membrane, serving as an ATP-driven molecular motor driving the stepwise translocation of polypeptide chains across the membrane.</text>
</comment>
<dbReference type="SUPFAM" id="SSF52540">
    <property type="entry name" value="P-loop containing nucleoside triphosphate hydrolases"/>
    <property type="match status" value="2"/>
</dbReference>
<feature type="region of interest" description="Disordered" evidence="13">
    <location>
        <begin position="288"/>
        <end position="337"/>
    </location>
</feature>
<dbReference type="EMBL" id="FOKG01000015">
    <property type="protein sequence ID" value="SFB51034.1"/>
    <property type="molecule type" value="Genomic_DNA"/>
</dbReference>
<feature type="domain" description="Helicase ATP-binding" evidence="14">
    <location>
        <begin position="92"/>
        <end position="250"/>
    </location>
</feature>
<evidence type="ECO:0000256" key="11">
    <source>
        <dbReference type="ARBA" id="ARBA00023136"/>
    </source>
</evidence>
<evidence type="ECO:0000259" key="14">
    <source>
        <dbReference type="PROSITE" id="PS51192"/>
    </source>
</evidence>
<dbReference type="GO" id="GO:0017038">
    <property type="term" value="P:protein import"/>
    <property type="evidence" value="ECO:0007669"/>
    <property type="project" value="InterPro"/>
</dbReference>
<evidence type="ECO:0000313" key="17">
    <source>
        <dbReference type="EMBL" id="SFB51034.1"/>
    </source>
</evidence>
<keyword evidence="18" id="KW-1185">Reference proteome</keyword>
<dbReference type="InterPro" id="IPR020937">
    <property type="entry name" value="SecA_CS"/>
</dbReference>
<dbReference type="GO" id="GO:0005524">
    <property type="term" value="F:ATP binding"/>
    <property type="evidence" value="ECO:0007669"/>
    <property type="project" value="UniProtKB-UniRule"/>
</dbReference>
<dbReference type="InterPro" id="IPR011116">
    <property type="entry name" value="SecA_Wing/Scaffold"/>
</dbReference>
<dbReference type="InterPro" id="IPR000185">
    <property type="entry name" value="SecA"/>
</dbReference>
<dbReference type="InterPro" id="IPR036670">
    <property type="entry name" value="SecA_X-link_sf"/>
</dbReference>
<dbReference type="PRINTS" id="PR00906">
    <property type="entry name" value="SECA"/>
</dbReference>
<gene>
    <name evidence="12" type="primary">secA</name>
    <name evidence="17" type="ORF">SAMN05216266_1157</name>
</gene>
<reference evidence="18" key="1">
    <citation type="submission" date="2016-10" db="EMBL/GenBank/DDBJ databases">
        <authorList>
            <person name="Varghese N."/>
            <person name="Submissions S."/>
        </authorList>
    </citation>
    <scope>NUCLEOTIDE SEQUENCE [LARGE SCALE GENOMIC DNA]</scope>
    <source>
        <strain evidence="18">CGMCC 4.3568</strain>
    </source>
</reference>
<evidence type="ECO:0000313" key="18">
    <source>
        <dbReference type="Proteomes" id="UP000243799"/>
    </source>
</evidence>